<feature type="domain" description="VWFC" evidence="9">
    <location>
        <begin position="1597"/>
        <end position="1653"/>
    </location>
</feature>
<dbReference type="Pfam" id="PF00094">
    <property type="entry name" value="VWD"/>
    <property type="match status" value="1"/>
</dbReference>
<dbReference type="SMART" id="SM00215">
    <property type="entry name" value="VWC_out"/>
    <property type="match status" value="8"/>
</dbReference>
<dbReference type="SUPFAM" id="SSF57603">
    <property type="entry name" value="FnI-like domain"/>
    <property type="match status" value="21"/>
</dbReference>
<keyword evidence="4" id="KW-0677">Repeat</keyword>
<dbReference type="PROSITE" id="PS50184">
    <property type="entry name" value="VWFC_2"/>
    <property type="match status" value="15"/>
</dbReference>
<comment type="caution">
    <text evidence="11">The sequence shown here is derived from an EMBL/GenBank/DDBJ whole genome shotgun (WGS) entry which is preliminary data.</text>
</comment>
<dbReference type="PANTHER" id="PTHR46698">
    <property type="entry name" value="CROSSVEINLESS 2"/>
    <property type="match status" value="1"/>
</dbReference>
<dbReference type="SUPFAM" id="SSF57845">
    <property type="entry name" value="B-box zinc-binding domain"/>
    <property type="match status" value="2"/>
</dbReference>
<dbReference type="GO" id="GO:0005576">
    <property type="term" value="C:extracellular region"/>
    <property type="evidence" value="ECO:0007669"/>
    <property type="project" value="UniProtKB-SubCell"/>
</dbReference>
<dbReference type="SMART" id="SM00216">
    <property type="entry name" value="VWD"/>
    <property type="match status" value="1"/>
</dbReference>
<evidence type="ECO:0000259" key="10">
    <source>
        <dbReference type="PROSITE" id="PS51233"/>
    </source>
</evidence>
<evidence type="ECO:0000256" key="1">
    <source>
        <dbReference type="ARBA" id="ARBA00004613"/>
    </source>
</evidence>
<dbReference type="SMART" id="SM00336">
    <property type="entry name" value="BBOX"/>
    <property type="match status" value="4"/>
</dbReference>
<feature type="coiled-coil region" evidence="7">
    <location>
        <begin position="436"/>
        <end position="473"/>
    </location>
</feature>
<evidence type="ECO:0000256" key="3">
    <source>
        <dbReference type="ARBA" id="ARBA00022729"/>
    </source>
</evidence>
<dbReference type="InterPro" id="IPR036084">
    <property type="entry name" value="Ser_inhib-like_sf"/>
</dbReference>
<dbReference type="EMBL" id="CAJPWZ010002793">
    <property type="protein sequence ID" value="CAG2245863.1"/>
    <property type="molecule type" value="Genomic_DNA"/>
</dbReference>
<dbReference type="CDD" id="cd19757">
    <property type="entry name" value="Bbox1"/>
    <property type="match status" value="1"/>
</dbReference>
<dbReference type="GO" id="GO:0030513">
    <property type="term" value="P:positive regulation of BMP signaling pathway"/>
    <property type="evidence" value="ECO:0007669"/>
    <property type="project" value="TreeGrafter"/>
</dbReference>
<keyword evidence="2" id="KW-0964">Secreted</keyword>
<dbReference type="Pfam" id="PF00093">
    <property type="entry name" value="VWC"/>
    <property type="match status" value="9"/>
</dbReference>
<dbReference type="OrthoDB" id="8939548at2759"/>
<keyword evidence="3" id="KW-0732">Signal</keyword>
<keyword evidence="7" id="KW-0175">Coiled coil</keyword>
<proteinExistence type="predicted"/>
<evidence type="ECO:0000313" key="12">
    <source>
        <dbReference type="Proteomes" id="UP000683360"/>
    </source>
</evidence>
<dbReference type="SUPFAM" id="SSF57567">
    <property type="entry name" value="Serine protease inhibitors"/>
    <property type="match status" value="1"/>
</dbReference>
<feature type="domain" description="VWFC" evidence="9">
    <location>
        <begin position="1712"/>
        <end position="1768"/>
    </location>
</feature>
<feature type="domain" description="VWFC" evidence="9">
    <location>
        <begin position="813"/>
        <end position="872"/>
    </location>
</feature>
<dbReference type="Gene3D" id="2.10.70.10">
    <property type="entry name" value="Complement Module, domain 1"/>
    <property type="match status" value="9"/>
</dbReference>
<reference evidence="11" key="1">
    <citation type="submission" date="2021-03" db="EMBL/GenBank/DDBJ databases">
        <authorList>
            <person name="Bekaert M."/>
        </authorList>
    </citation>
    <scope>NUCLEOTIDE SEQUENCE</scope>
</reference>
<feature type="domain" description="VWFC" evidence="9">
    <location>
        <begin position="1365"/>
        <end position="1422"/>
    </location>
</feature>
<feature type="domain" description="VWFC" evidence="9">
    <location>
        <begin position="1196"/>
        <end position="1253"/>
    </location>
</feature>
<feature type="domain" description="VWFC" evidence="9">
    <location>
        <begin position="1653"/>
        <end position="1710"/>
    </location>
</feature>
<feature type="domain" description="B box-type" evidence="8">
    <location>
        <begin position="395"/>
        <end position="436"/>
    </location>
</feature>
<dbReference type="PROSITE" id="PS01208">
    <property type="entry name" value="VWFC_1"/>
    <property type="match status" value="5"/>
</dbReference>
<keyword evidence="5" id="KW-1015">Disulfide bond</keyword>
<evidence type="ECO:0000256" key="4">
    <source>
        <dbReference type="ARBA" id="ARBA00022737"/>
    </source>
</evidence>
<dbReference type="GO" id="GO:0008270">
    <property type="term" value="F:zinc ion binding"/>
    <property type="evidence" value="ECO:0007669"/>
    <property type="project" value="UniProtKB-KW"/>
</dbReference>
<evidence type="ECO:0000259" key="9">
    <source>
        <dbReference type="PROSITE" id="PS50184"/>
    </source>
</evidence>
<sequence>MAFSKSLQKGQIPVDCELCDGRNKIQCKCLDCDLLMCSRCKEKVHDIVKNATEHRIKDIKDLGQQEEVDTFNFSDVKCLDHSDQGCCVYCKTCKKVICLKCVTSVHKGHTYILEEDLNDRKKTLRSGQKKAERSLNGLSSSLDKVQDIKEQEESKFRKIKQAILCHKEAFKSEVDQYADNLVKDLEQTRESNSQLFGKVYNKMKNAYENLQSTSNTAKNVSTSNDFVKFFDDFDELSVSLNKNESLRDLEFSLLGRFIPGVIKKMDFGTMENGGKLDVQHFTIEFQIAKQFTTQLRHVNHIYRCPDVCSQGSLKVRLLNEIDMAFSKSLQKVQIPVGCELCDGGNKIKYKCLDCEVLMCSKCKDKVHARFKNASLHRIKDIKDIGQQEEVDTFNFSDMKCLDHSDQACCVYCKTCKKVICVKCITKVHNGHTFIDEEELDDKKKKIRNRQKKAEKSINDLSSYSEKIQSIKQQEDSKFRQIKQDILTHKEALKSEVDQYADNILKDLEQTWKSNSRIIGAEQSKIDKTLANLQTDSNTLQSAILSKDFVKFFYDFDKLAISLNQDEPLSKVEISLLGRFMPGNITISKFGSVEDGGTLEVQQPKIELKVAKKFTTQLRNVHQMGRCPDGSLWIDDTISEKVVNMREEIIAMVIPYQLTNVPGELDCQRPQCSPPRCRNPVQQQGDCCPSCTECQYGGQTYQNLQRFTPSERPCLSCQCNKGEVTCEDKKLTCPPSSCSHPDTSPRQCCPSCRGCFFMRRKFRNNQKFVPPGGDACKICLCRDGTVDCQDMGCPPLNCINPVKPPGHCCGTCPMACTVLGKTYNEGQMFDDPKDKCSVCMCTNGEVRCQMRSCPQVTCSHPAQRPGECCPSCFMCRYNGQNILNGQNYIDPRQPCVECSCSYGIVTCTDKIGDCPRSVVLTQKQSLVVVVLCQDCQCDRGQPRCRTRSCPEVRCRYPSFTADKCCQECVDCSFNGLVYKNGISFDHPTERCQTCQCSNGEVQCHRKECPSVSCQYPVMAGCCPVCAGCQYQNKRYEDGQRFISAEDSCLQCTCTSGNIVKRRNPCPSVTCQHPVQGTCCQECNNCLYENRVYRNRQRFPDPSSQCNVCECRDGTVACTPRDCPLISCSNPASGACCPECSNCQYNGELVRNGGNVQSTDDPCKQCYCRNGNIECRAQTCVQTNCQYPVKRGCCQECSDCMYQGKEQRNNDMFPYPTENCNECLCRDGNVNCRRKSCPPVQCNSPVAGDCCPSCGDCYHKNVLYSDGAQFNDVSDPCIKCSCSNGNVRCARKDCNGRKCTHPVQGRCCPQCGGDCLFDGKRYDDGVTFKNRCEECTCTKGSVTCIPTRCLPVTCSHPVSDECCQVCTDCLYDRKRYRNSDRFQDPDDACQECYCQDGTVRCVKKQCPAVTCSDPVQGQCCPECTDCTYAGQFVRHGNTVADSKDPCSTCTCQFGSMICTRKTCAPASCDYPVTENQCGCQTCTGCDFRSGVYTNGERFRHPQDTCQQCTCQNGNVRCSRVTCRETCDHPANTTDCCPVCRDCFYEGKVQRNGVTFKSDVDPCRSCSCRSGNIVCETVICPVPRCDNPVTNRGECCPVCTVCQFHGGTFGDGQTFSNPRDKCQTCTCRAGRVRCDAVSCDVRCSHPRQGDCCPVCDDCMYEGRLIGNGDQYKPDPCNTCSCQSGNVGCLTQTCPRLTCPRTEKLPGQCCDVCLGCRYNGIYHSDGDAWTIDNNPCKTCACRGGIVTCMEMHCFSTCDNPINVPGQCCPVCPTCRHRDRVYSDGDMFSPSGDPCDLCECKGGRMTCHYVMCPATSNCPAEQIISPSVGKCCPTCSGGGQNCTRETYGMTILPKPSDPCVSCQCTSSLSWICRKEVCPLLNCPPAVQLKEDRECCPKCPPCHDTTTDRYYRVGDVWTDRDNLCLQCRCVDKAGSKSCRLIGCQALNCRADEREVRPPGECCKVCEEYPKTPCQYDGVRRQSGETWKKDACTTCKCYGDNVDCTKEQCIDPDCSPDYSLVTQPGQCCPVCVLQPGSCIVYGDPHYQTFDGNTVHFQGNCRYIMSEDCEGSGDFRVEVTHHDRGFSGISWAQNFTIVIGRTRIDLLQNFEVRVDGLPMNLPYKSRRDFTIDVKDQTILLDTTLGLQFVWNGESYAALTVPGTYKRQLCGLCGNFNGFDRDDMKTSSMQITNSPSVFGNSWKTKSQLNPRCRDAEDFDPCDAQIFRTRKYAQQQCSVLTGPKFSRCHRVVNPQSFFTSCVYDVCACGVEETCLCELLEAYVLECARNGVRLEWRSEGLCALDCEEEKGFVFDECGPVCPRDCSNYQTPISDMPEQCYKPCEASCQCPADKVLHEGRCINPTQCPPTNRGDIPVNGR</sequence>
<keyword evidence="12" id="KW-1185">Reference proteome</keyword>
<feature type="domain" description="VWFC" evidence="9">
    <location>
        <begin position="1311"/>
        <end position="1365"/>
    </location>
</feature>
<feature type="domain" description="VWFC" evidence="9">
    <location>
        <begin position="752"/>
        <end position="812"/>
    </location>
</feature>
<name>A0A8S3UHP0_MYTED</name>
<keyword evidence="6" id="KW-0863">Zinc-finger</keyword>
<evidence type="ECO:0000259" key="8">
    <source>
        <dbReference type="PROSITE" id="PS50119"/>
    </source>
</evidence>
<keyword evidence="6" id="KW-0479">Metal-binding</keyword>
<dbReference type="CDD" id="cd19941">
    <property type="entry name" value="TIL"/>
    <property type="match status" value="1"/>
</dbReference>
<organism evidence="11 12">
    <name type="scientific">Mytilus edulis</name>
    <name type="common">Blue mussel</name>
    <dbReference type="NCBI Taxonomy" id="6550"/>
    <lineage>
        <taxon>Eukaryota</taxon>
        <taxon>Metazoa</taxon>
        <taxon>Spiralia</taxon>
        <taxon>Lophotrochozoa</taxon>
        <taxon>Mollusca</taxon>
        <taxon>Bivalvia</taxon>
        <taxon>Autobranchia</taxon>
        <taxon>Pteriomorphia</taxon>
        <taxon>Mytilida</taxon>
        <taxon>Mytiloidea</taxon>
        <taxon>Mytilidae</taxon>
        <taxon>Mytilinae</taxon>
        <taxon>Mytilus</taxon>
    </lineage>
</organism>
<dbReference type="SMART" id="SM00214">
    <property type="entry name" value="VWC"/>
    <property type="match status" value="22"/>
</dbReference>
<gene>
    <name evidence="11" type="ORF">MEDL_57863</name>
</gene>
<dbReference type="InterPro" id="IPR052424">
    <property type="entry name" value="Kielin_Chordin-BMP_Reg"/>
</dbReference>
<dbReference type="InterPro" id="IPR001007">
    <property type="entry name" value="VWF_dom"/>
</dbReference>
<evidence type="ECO:0000256" key="6">
    <source>
        <dbReference type="PROSITE-ProRule" id="PRU00024"/>
    </source>
</evidence>
<protein>
    <recommendedName>
        <fullName evidence="13">Kielin/chordin-like protein</fullName>
    </recommendedName>
</protein>
<dbReference type="PROSITE" id="PS51233">
    <property type="entry name" value="VWFD"/>
    <property type="match status" value="1"/>
</dbReference>
<feature type="domain" description="VWFC" evidence="9">
    <location>
        <begin position="1894"/>
        <end position="1960"/>
    </location>
</feature>
<feature type="domain" description="VWFC" evidence="9">
    <location>
        <begin position="1481"/>
        <end position="1538"/>
    </location>
</feature>
<dbReference type="InterPro" id="IPR014853">
    <property type="entry name" value="VWF/SSPO/ZAN-like_Cys-rich_dom"/>
</dbReference>
<feature type="domain" description="VWFC" evidence="9">
    <location>
        <begin position="1082"/>
        <end position="1139"/>
    </location>
</feature>
<dbReference type="Gene3D" id="6.20.200.20">
    <property type="match status" value="11"/>
</dbReference>
<evidence type="ECO:0000256" key="5">
    <source>
        <dbReference type="ARBA" id="ARBA00023157"/>
    </source>
</evidence>
<comment type="subcellular location">
    <subcellularLocation>
        <location evidence="1">Secreted</location>
    </subcellularLocation>
</comment>
<evidence type="ECO:0008006" key="13">
    <source>
        <dbReference type="Google" id="ProtNLM"/>
    </source>
</evidence>
<dbReference type="InterPro" id="IPR001846">
    <property type="entry name" value="VWF_type-D"/>
</dbReference>
<dbReference type="Pfam" id="PF23334">
    <property type="entry name" value="VWC2L_2nd"/>
    <property type="match status" value="4"/>
</dbReference>
<dbReference type="Proteomes" id="UP000683360">
    <property type="component" value="Unassembled WGS sequence"/>
</dbReference>
<dbReference type="InterPro" id="IPR000315">
    <property type="entry name" value="Znf_B-box"/>
</dbReference>
<feature type="domain" description="VWFD" evidence="10">
    <location>
        <begin position="2029"/>
        <end position="2204"/>
    </location>
</feature>
<feature type="domain" description="VWFC" evidence="9">
    <location>
        <begin position="1538"/>
        <end position="1597"/>
    </location>
</feature>
<keyword evidence="6" id="KW-0862">Zinc</keyword>
<accession>A0A8S3UHP0</accession>
<evidence type="ECO:0000256" key="7">
    <source>
        <dbReference type="SAM" id="Coils"/>
    </source>
</evidence>
<dbReference type="PROSITE" id="PS50119">
    <property type="entry name" value="ZF_BBOX"/>
    <property type="match status" value="2"/>
</dbReference>
<feature type="domain" description="VWFC" evidence="9">
    <location>
        <begin position="1768"/>
        <end position="1831"/>
    </location>
</feature>
<feature type="domain" description="B box-type" evidence="8">
    <location>
        <begin position="73"/>
        <end position="114"/>
    </location>
</feature>
<feature type="domain" description="VWFC" evidence="9">
    <location>
        <begin position="691"/>
        <end position="752"/>
    </location>
</feature>
<feature type="domain" description="VWFC" evidence="9">
    <location>
        <begin position="1965"/>
        <end position="2025"/>
    </location>
</feature>
<dbReference type="PANTHER" id="PTHR46698:SF6">
    <property type="entry name" value="KIELIN_CHORDIN-LIKE PROTEIN"/>
    <property type="match status" value="1"/>
</dbReference>
<evidence type="ECO:0000313" key="11">
    <source>
        <dbReference type="EMBL" id="CAG2245863.1"/>
    </source>
</evidence>
<dbReference type="SMART" id="SM00832">
    <property type="entry name" value="C8"/>
    <property type="match status" value="1"/>
</dbReference>
<evidence type="ECO:0000256" key="2">
    <source>
        <dbReference type="ARBA" id="ARBA00022525"/>
    </source>
</evidence>